<geneLocation type="plasmid" evidence="2 3">
    <name>pOC167</name>
</geneLocation>
<dbReference type="PANTHER" id="PTHR38592">
    <property type="entry name" value="BLL4819 PROTEIN"/>
    <property type="match status" value="1"/>
</dbReference>
<dbReference type="InterPro" id="IPR014550">
    <property type="entry name" value="UCP028704_OpgC"/>
</dbReference>
<dbReference type="HOGENOM" id="CLU_041000_2_0_5"/>
<dbReference type="Proteomes" id="UP000007730">
    <property type="component" value="Plasmid pOC167"/>
</dbReference>
<feature type="transmembrane region" description="Helical" evidence="1">
    <location>
        <begin position="90"/>
        <end position="108"/>
    </location>
</feature>
<dbReference type="Pfam" id="PF10129">
    <property type="entry name" value="OpgC_C"/>
    <property type="match status" value="1"/>
</dbReference>
<feature type="transmembrane region" description="Helical" evidence="1">
    <location>
        <begin position="343"/>
        <end position="361"/>
    </location>
</feature>
<accession>B6JK77</accession>
<feature type="transmembrane region" description="Helical" evidence="1">
    <location>
        <begin position="230"/>
        <end position="251"/>
    </location>
</feature>
<evidence type="ECO:0000313" key="2">
    <source>
        <dbReference type="EMBL" id="AEI08288.1"/>
    </source>
</evidence>
<feature type="transmembrane region" description="Helical" evidence="1">
    <location>
        <begin position="276"/>
        <end position="295"/>
    </location>
</feature>
<dbReference type="PANTHER" id="PTHR38592:SF3">
    <property type="entry name" value="BLL4819 PROTEIN"/>
    <property type="match status" value="1"/>
</dbReference>
<dbReference type="RefSeq" id="WP_012564845.1">
    <property type="nucleotide sequence ID" value="NC_011386.1"/>
</dbReference>
<dbReference type="OrthoDB" id="9775975at2"/>
<protein>
    <submittedName>
        <fullName evidence="2">Putative transmembrane protein</fullName>
    </submittedName>
</protein>
<dbReference type="AlphaFoldDB" id="B6JK77"/>
<dbReference type="eggNOG" id="COG4645">
    <property type="taxonomic scope" value="Bacteria"/>
</dbReference>
<dbReference type="EMBL" id="CP002828">
    <property type="protein sequence ID" value="AEI08288.1"/>
    <property type="molecule type" value="Genomic_DNA"/>
</dbReference>
<sequence length="373" mass="42001">MSYETDPKNPRRDLRLDLFRGLANWAIFLDHVPNNVVAWITVRNYGFSDAAELFVFVSGFTVAFVYTKVMQKKNFLAATVGIYGSVWKIYVAYILLLVFYVVTIGYVVQRYGHAHLLDEFNIRRLIADPVEFLKHGLLLQYSPLNLDVLPLYIALMAPLPPVLWLLVKSPNCTLAASVMLYVIARQLGWNLPAYPSGGWYFNPFAWQLLFVIGAWASITDRDVLERNLRSGVITSLAVAFLVFSAIVTVILQKGYAEALPEAVVLIFSPNDKTNLAPYRIAHFLALAVIVARLISKDAKALKWPILRPVMVCGQQSLEVFCTGVFLAFVAYFLVHLISDTFAFQFLISILGIALMVMVAYFRRWSKEGAAKPS</sequence>
<keyword evidence="1" id="KW-1133">Transmembrane helix</keyword>
<feature type="transmembrane region" description="Helical" evidence="1">
    <location>
        <begin position="149"/>
        <end position="167"/>
    </location>
</feature>
<feature type="transmembrane region" description="Helical" evidence="1">
    <location>
        <begin position="199"/>
        <end position="218"/>
    </location>
</feature>
<gene>
    <name evidence="2" type="ordered locus">OCA5_pOC16700900</name>
</gene>
<feature type="transmembrane region" description="Helical" evidence="1">
    <location>
        <begin position="21"/>
        <end position="41"/>
    </location>
</feature>
<keyword evidence="2" id="KW-0614">Plasmid</keyword>
<reference evidence="2 3" key="1">
    <citation type="journal article" date="2011" name="J. Bacteriol.">
        <title>Complete genome sequences of the chemolithoautotrophic Oligotropha carboxidovorans strains OM4 and OM5.</title>
        <authorList>
            <person name="Volland S."/>
            <person name="Rachinger M."/>
            <person name="Strittmatter A."/>
            <person name="Daniel R."/>
            <person name="Gottschalk G."/>
            <person name="Meyer O."/>
        </authorList>
    </citation>
    <scope>NUCLEOTIDE SEQUENCE [LARGE SCALE GENOMIC DNA]</scope>
    <source>
        <strain evidence="3">ATCC 49405 / DSM 1227 / KCTC 32145 / OM5</strain>
        <plasmid evidence="2">pOC167</plasmid>
    </source>
</reference>
<dbReference type="PATRIC" id="fig|504832.7.peg.3792"/>
<keyword evidence="1 2" id="KW-0812">Transmembrane</keyword>
<feature type="transmembrane region" description="Helical" evidence="1">
    <location>
        <begin position="53"/>
        <end position="69"/>
    </location>
</feature>
<keyword evidence="3" id="KW-1185">Reference proteome</keyword>
<proteinExistence type="predicted"/>
<feature type="transmembrane region" description="Helical" evidence="1">
    <location>
        <begin position="316"/>
        <end position="337"/>
    </location>
</feature>
<feature type="transmembrane region" description="Helical" evidence="1">
    <location>
        <begin position="174"/>
        <end position="193"/>
    </location>
</feature>
<evidence type="ECO:0000313" key="3">
    <source>
        <dbReference type="Proteomes" id="UP000007730"/>
    </source>
</evidence>
<organism evidence="2 3">
    <name type="scientific">Afipia carboxidovorans (strain ATCC 49405 / DSM 1227 / KCTC 32145 / OM5)</name>
    <name type="common">Oligotropha carboxidovorans</name>
    <dbReference type="NCBI Taxonomy" id="504832"/>
    <lineage>
        <taxon>Bacteria</taxon>
        <taxon>Pseudomonadati</taxon>
        <taxon>Pseudomonadota</taxon>
        <taxon>Alphaproteobacteria</taxon>
        <taxon>Hyphomicrobiales</taxon>
        <taxon>Nitrobacteraceae</taxon>
        <taxon>Afipia</taxon>
    </lineage>
</organism>
<dbReference type="KEGG" id="ocg:OCA5_pOC16700900"/>
<dbReference type="KEGG" id="oca:OCAR_7724"/>
<name>B6JK77_AFIC5</name>
<keyword evidence="1" id="KW-0472">Membrane</keyword>
<evidence type="ECO:0000256" key="1">
    <source>
        <dbReference type="SAM" id="Phobius"/>
    </source>
</evidence>
<dbReference type="PIRSF" id="PIRSF028704">
    <property type="entry name" value="UPC028704"/>
    <property type="match status" value="1"/>
</dbReference>